<organism evidence="1 2">
    <name type="scientific">Psychrobacillus mangrovi</name>
    <dbReference type="NCBI Taxonomy" id="3117745"/>
    <lineage>
        <taxon>Bacteria</taxon>
        <taxon>Bacillati</taxon>
        <taxon>Bacillota</taxon>
        <taxon>Bacilli</taxon>
        <taxon>Bacillales</taxon>
        <taxon>Bacillaceae</taxon>
        <taxon>Psychrobacillus</taxon>
    </lineage>
</organism>
<dbReference type="RefSeq" id="WP_336496754.1">
    <property type="nucleotide sequence ID" value="NZ_JBAWSY010000003.1"/>
</dbReference>
<dbReference type="Proteomes" id="UP001364890">
    <property type="component" value="Unassembled WGS sequence"/>
</dbReference>
<evidence type="ECO:0000313" key="2">
    <source>
        <dbReference type="Proteomes" id="UP001364890"/>
    </source>
</evidence>
<comment type="caution">
    <text evidence="1">The sequence shown here is derived from an EMBL/GenBank/DDBJ whole genome shotgun (WGS) entry which is preliminary data.</text>
</comment>
<keyword evidence="2" id="KW-1185">Reference proteome</keyword>
<gene>
    <name evidence="1" type="ORF">WAX74_05990</name>
</gene>
<evidence type="ECO:0000313" key="1">
    <source>
        <dbReference type="EMBL" id="MEI4769192.1"/>
    </source>
</evidence>
<evidence type="ECO:0008006" key="3">
    <source>
        <dbReference type="Google" id="ProtNLM"/>
    </source>
</evidence>
<proteinExistence type="predicted"/>
<dbReference type="EMBL" id="JBAWSY010000003">
    <property type="protein sequence ID" value="MEI4769192.1"/>
    <property type="molecule type" value="Genomic_DNA"/>
</dbReference>
<protein>
    <recommendedName>
        <fullName evidence="3">ABC transporter ATP-binding protein</fullName>
    </recommendedName>
</protein>
<name>A0ABU8F2F7_9BACI</name>
<accession>A0ABU8F2F7</accession>
<sequence>MVFLILGCAILLSIFGFAFLYKIAMNEKPSVIDAKPKDAE</sequence>
<reference evidence="1 2" key="1">
    <citation type="submission" date="2024-01" db="EMBL/GenBank/DDBJ databases">
        <title>Seven novel Bacillus-like species.</title>
        <authorList>
            <person name="Liu G."/>
        </authorList>
    </citation>
    <scope>NUCLEOTIDE SEQUENCE [LARGE SCALE GENOMIC DNA]</scope>
    <source>
        <strain evidence="1 2">FJAT-51614</strain>
    </source>
</reference>